<accession>A0A9N9INI8</accession>
<evidence type="ECO:0000313" key="2">
    <source>
        <dbReference type="EMBL" id="CAG8744776.1"/>
    </source>
</evidence>
<proteinExistence type="predicted"/>
<keyword evidence="1" id="KW-0732">Signal</keyword>
<dbReference type="Proteomes" id="UP000789405">
    <property type="component" value="Unassembled WGS sequence"/>
</dbReference>
<gene>
    <name evidence="2" type="ORF">DERYTH_LOCUS16334</name>
</gene>
<dbReference type="OrthoDB" id="2380413at2759"/>
<protein>
    <submittedName>
        <fullName evidence="2">11610_t:CDS:1</fullName>
    </submittedName>
</protein>
<dbReference type="AlphaFoldDB" id="A0A9N9INI8"/>
<feature type="non-terminal residue" evidence="2">
    <location>
        <position position="1"/>
    </location>
</feature>
<dbReference type="EMBL" id="CAJVPY010014127">
    <property type="protein sequence ID" value="CAG8744776.1"/>
    <property type="molecule type" value="Genomic_DNA"/>
</dbReference>
<keyword evidence="3" id="KW-1185">Reference proteome</keyword>
<feature type="signal peptide" evidence="1">
    <location>
        <begin position="1"/>
        <end position="21"/>
    </location>
</feature>
<organism evidence="2 3">
    <name type="scientific">Dentiscutata erythropus</name>
    <dbReference type="NCBI Taxonomy" id="1348616"/>
    <lineage>
        <taxon>Eukaryota</taxon>
        <taxon>Fungi</taxon>
        <taxon>Fungi incertae sedis</taxon>
        <taxon>Mucoromycota</taxon>
        <taxon>Glomeromycotina</taxon>
        <taxon>Glomeromycetes</taxon>
        <taxon>Diversisporales</taxon>
        <taxon>Gigasporaceae</taxon>
        <taxon>Dentiscutata</taxon>
    </lineage>
</organism>
<feature type="chain" id="PRO_5040491184" evidence="1">
    <location>
        <begin position="22"/>
        <end position="109"/>
    </location>
</feature>
<sequence length="109" mass="12568">MNRLFTLTFIYLAFFFVTTFSQEEIVPTRQIYSLPLKLKRAGPDKLIADITWEGKNETETDPVILKFFCDSDTVSVEAPGEKPGTFGDRKTQYQINVHKNNTLVTCHYK</sequence>
<evidence type="ECO:0000313" key="3">
    <source>
        <dbReference type="Proteomes" id="UP000789405"/>
    </source>
</evidence>
<comment type="caution">
    <text evidence="2">The sequence shown here is derived from an EMBL/GenBank/DDBJ whole genome shotgun (WGS) entry which is preliminary data.</text>
</comment>
<evidence type="ECO:0000256" key="1">
    <source>
        <dbReference type="SAM" id="SignalP"/>
    </source>
</evidence>
<name>A0A9N9INI8_9GLOM</name>
<reference evidence="2" key="1">
    <citation type="submission" date="2021-06" db="EMBL/GenBank/DDBJ databases">
        <authorList>
            <person name="Kallberg Y."/>
            <person name="Tangrot J."/>
            <person name="Rosling A."/>
        </authorList>
    </citation>
    <scope>NUCLEOTIDE SEQUENCE</scope>
    <source>
        <strain evidence="2">MA453B</strain>
    </source>
</reference>